<gene>
    <name evidence="2" type="ORF">D3273_11755</name>
</gene>
<keyword evidence="1" id="KW-0732">Signal</keyword>
<dbReference type="OrthoDB" id="9150143at2"/>
<evidence type="ECO:0000256" key="1">
    <source>
        <dbReference type="SAM" id="SignalP"/>
    </source>
</evidence>
<keyword evidence="3" id="KW-1185">Reference proteome</keyword>
<dbReference type="AlphaFoldDB" id="A0A4Q2U7C9"/>
<reference evidence="2 3" key="2">
    <citation type="submission" date="2019-02" db="EMBL/GenBank/DDBJ databases">
        <title>'Lichenibacterium ramalinii' gen. nov. sp. nov., 'Lichenibacterium minor' gen. nov. sp. nov.</title>
        <authorList>
            <person name="Pankratov T."/>
        </authorList>
    </citation>
    <scope>NUCLEOTIDE SEQUENCE [LARGE SCALE GENOMIC DNA]</scope>
    <source>
        <strain evidence="2 3">RmlP026</strain>
    </source>
</reference>
<sequence>MAFTASSLRALAAGVLLTSCFCLPARAAENYVIPASDEYGIGECMHAGMDCGRVIADSWCESHGHAHVLAYGTVEDVTGSIQASTRPEVLKGDPRDIVIRCGD</sequence>
<accession>A0A4Q2U7C9</accession>
<organism evidence="2 3">
    <name type="scientific">Lichenibacterium minor</name>
    <dbReference type="NCBI Taxonomy" id="2316528"/>
    <lineage>
        <taxon>Bacteria</taxon>
        <taxon>Pseudomonadati</taxon>
        <taxon>Pseudomonadota</taxon>
        <taxon>Alphaproteobacteria</taxon>
        <taxon>Hyphomicrobiales</taxon>
        <taxon>Lichenihabitantaceae</taxon>
        <taxon>Lichenibacterium</taxon>
    </lineage>
</organism>
<protein>
    <submittedName>
        <fullName evidence="2">Uncharacterized protein</fullName>
    </submittedName>
</protein>
<feature type="signal peptide" evidence="1">
    <location>
        <begin position="1"/>
        <end position="27"/>
    </location>
</feature>
<evidence type="ECO:0000313" key="3">
    <source>
        <dbReference type="Proteomes" id="UP000290759"/>
    </source>
</evidence>
<dbReference type="EMBL" id="QYBB01000011">
    <property type="protein sequence ID" value="RYC31798.1"/>
    <property type="molecule type" value="Genomic_DNA"/>
</dbReference>
<dbReference type="Proteomes" id="UP000290759">
    <property type="component" value="Unassembled WGS sequence"/>
</dbReference>
<dbReference type="RefSeq" id="WP_129226715.1">
    <property type="nucleotide sequence ID" value="NZ_QYBB01000011.1"/>
</dbReference>
<feature type="chain" id="PRO_5020822616" evidence="1">
    <location>
        <begin position="28"/>
        <end position="103"/>
    </location>
</feature>
<reference evidence="2 3" key="1">
    <citation type="submission" date="2018-12" db="EMBL/GenBank/DDBJ databases">
        <authorList>
            <person name="Grouzdev D.S."/>
            <person name="Krutkina M.S."/>
        </authorList>
    </citation>
    <scope>NUCLEOTIDE SEQUENCE [LARGE SCALE GENOMIC DNA]</scope>
    <source>
        <strain evidence="2 3">RmlP026</strain>
    </source>
</reference>
<proteinExistence type="predicted"/>
<evidence type="ECO:0000313" key="2">
    <source>
        <dbReference type="EMBL" id="RYC31798.1"/>
    </source>
</evidence>
<comment type="caution">
    <text evidence="2">The sequence shown here is derived from an EMBL/GenBank/DDBJ whole genome shotgun (WGS) entry which is preliminary data.</text>
</comment>
<name>A0A4Q2U7C9_9HYPH</name>